<organism evidence="1 2">
    <name type="scientific">Microscilla marina ATCC 23134</name>
    <dbReference type="NCBI Taxonomy" id="313606"/>
    <lineage>
        <taxon>Bacteria</taxon>
        <taxon>Pseudomonadati</taxon>
        <taxon>Bacteroidota</taxon>
        <taxon>Cytophagia</taxon>
        <taxon>Cytophagales</taxon>
        <taxon>Microscillaceae</taxon>
        <taxon>Microscilla</taxon>
    </lineage>
</organism>
<gene>
    <name evidence="1" type="ORF">M23134_04645</name>
</gene>
<sequence length="183" mass="20850">MAQYIAFSPKVEVSTNLISSIIAAIPQQEQKVRNIFARNGIKNIQTSDWFAQQKFLNSYKEVAQNLGPHLLFEMGKAMFESLSFPEEIRTLEAALNHLDVVLQQSHREGQSGYYRLLSFDRRKKEARVECKNPYPCYLDRGILTGLSRGFKPSDASLINVQLDSNLPHRLIGAESSIYSILWV</sequence>
<dbReference type="eggNOG" id="COG1719">
    <property type="taxonomic scope" value="Bacteria"/>
</dbReference>
<name>A1ZTE5_MICM2</name>
<reference evidence="1 2" key="1">
    <citation type="submission" date="2007-01" db="EMBL/GenBank/DDBJ databases">
        <authorList>
            <person name="Haygood M."/>
            <person name="Podell S."/>
            <person name="Anderson C."/>
            <person name="Hopkinson B."/>
            <person name="Roe K."/>
            <person name="Barbeau K."/>
            <person name="Gaasterland T."/>
            <person name="Ferriera S."/>
            <person name="Johnson J."/>
            <person name="Kravitz S."/>
            <person name="Beeson K."/>
            <person name="Sutton G."/>
            <person name="Rogers Y.-H."/>
            <person name="Friedman R."/>
            <person name="Frazier M."/>
            <person name="Venter J.C."/>
        </authorList>
    </citation>
    <scope>NUCLEOTIDE SEQUENCE [LARGE SCALE GENOMIC DNA]</scope>
    <source>
        <strain evidence="1 2">ATCC 23134</strain>
    </source>
</reference>
<dbReference type="AlphaFoldDB" id="A1ZTE5"/>
<keyword evidence="2" id="KW-1185">Reference proteome</keyword>
<dbReference type="OrthoDB" id="5380756at2"/>
<accession>A1ZTE5</accession>
<comment type="caution">
    <text evidence="1">The sequence shown here is derived from an EMBL/GenBank/DDBJ whole genome shotgun (WGS) entry which is preliminary data.</text>
</comment>
<dbReference type="EMBL" id="AAWS01000035">
    <property type="protein sequence ID" value="EAY26367.1"/>
    <property type="molecule type" value="Genomic_DNA"/>
</dbReference>
<dbReference type="Proteomes" id="UP000004095">
    <property type="component" value="Unassembled WGS sequence"/>
</dbReference>
<evidence type="ECO:0000313" key="1">
    <source>
        <dbReference type="EMBL" id="EAY26367.1"/>
    </source>
</evidence>
<protein>
    <submittedName>
        <fullName evidence="1">Uncharacterized protein</fullName>
    </submittedName>
</protein>
<proteinExistence type="predicted"/>
<dbReference type="RefSeq" id="WP_002701159.1">
    <property type="nucleotide sequence ID" value="NZ_AAWS01000035.1"/>
</dbReference>
<evidence type="ECO:0000313" key="2">
    <source>
        <dbReference type="Proteomes" id="UP000004095"/>
    </source>
</evidence>